<evidence type="ECO:0000313" key="1">
    <source>
        <dbReference type="EMBL" id="VAW71675.1"/>
    </source>
</evidence>
<dbReference type="AlphaFoldDB" id="A0A3B0XTF4"/>
<gene>
    <name evidence="1" type="ORF">MNBD_GAMMA12-3251</name>
</gene>
<organism evidence="1">
    <name type="scientific">hydrothermal vent metagenome</name>
    <dbReference type="NCBI Taxonomy" id="652676"/>
    <lineage>
        <taxon>unclassified sequences</taxon>
        <taxon>metagenomes</taxon>
        <taxon>ecological metagenomes</taxon>
    </lineage>
</organism>
<accession>A0A3B0XTF4</accession>
<protein>
    <submittedName>
        <fullName evidence="1">Uncharacterized protein</fullName>
    </submittedName>
</protein>
<dbReference type="EMBL" id="UOFL01000027">
    <property type="protein sequence ID" value="VAW71675.1"/>
    <property type="molecule type" value="Genomic_DNA"/>
</dbReference>
<sequence length="81" mass="9726">MNKRDNTTVKELIQILEKFPEDLPVLVDGYESGYEHFYTPRIQKLKYEPQNIYYDGEYQPIENEAEQNIDAVILQRMLRDD</sequence>
<proteinExistence type="predicted"/>
<name>A0A3B0XTF4_9ZZZZ</name>
<reference evidence="1" key="1">
    <citation type="submission" date="2018-06" db="EMBL/GenBank/DDBJ databases">
        <authorList>
            <person name="Zhirakovskaya E."/>
        </authorList>
    </citation>
    <scope>NUCLEOTIDE SEQUENCE</scope>
</reference>